<reference evidence="2 3" key="1">
    <citation type="submission" date="2019-03" db="EMBL/GenBank/DDBJ databases">
        <title>Genomic Encyclopedia of Type Strains, Phase III (KMG-III): the genomes of soil and plant-associated and newly described type strains.</title>
        <authorList>
            <person name="Whitman W."/>
        </authorList>
    </citation>
    <scope>NUCLEOTIDE SEQUENCE [LARGE SCALE GENOMIC DNA]</scope>
    <source>
        <strain evidence="2 3">CGMCC 1.12801</strain>
    </source>
</reference>
<organism evidence="2 3">
    <name type="scientific">Sphingobacterium paludis</name>
    <dbReference type="NCBI Taxonomy" id="1476465"/>
    <lineage>
        <taxon>Bacteria</taxon>
        <taxon>Pseudomonadati</taxon>
        <taxon>Bacteroidota</taxon>
        <taxon>Sphingobacteriia</taxon>
        <taxon>Sphingobacteriales</taxon>
        <taxon>Sphingobacteriaceae</taxon>
        <taxon>Sphingobacterium</taxon>
    </lineage>
</organism>
<dbReference type="EMBL" id="SNZV01000004">
    <property type="protein sequence ID" value="TDS13840.1"/>
    <property type="molecule type" value="Genomic_DNA"/>
</dbReference>
<proteinExistence type="predicted"/>
<dbReference type="Proteomes" id="UP000294752">
    <property type="component" value="Unassembled WGS sequence"/>
</dbReference>
<keyword evidence="3" id="KW-1185">Reference proteome</keyword>
<dbReference type="Pfam" id="PF18942">
    <property type="entry name" value="DUF5689"/>
    <property type="match status" value="1"/>
</dbReference>
<comment type="caution">
    <text evidence="2">The sequence shown here is derived from an EMBL/GenBank/DDBJ whole genome shotgun (WGS) entry which is preliminary data.</text>
</comment>
<name>A0A4R7CZL9_9SPHI</name>
<sequence>MVATALIFIVKRTLMKKYLNYIFLLPLLMFLLQACEKRNFLDGTLSPYITIEDVRQIHKGTDIQMTAELLNQAQQTRGVVISNTQSGNVPEGMMIVQQVQPGKLHGIALKVGDIAANYRVGDSILVNISNKQLKREGFLYVDAVTAADIEVVATVSQIYRRNLTASAIYQRPNEFEGTYVQIIGGEMFPRPEPGQTFSGVKRMVNGADTLNIRTLPSAPFANLSVPRNINVQGILLGDSENAAVMAIWPRMASDILDISDPEIPGDLGAMPLVFTGYCADPQGGDGNYEYIQLRANVDINFAEIPFAVVTTNNAGGNQPNAGAPPGAGWATGGARTLKFNLTEGSVRKGEFFYVGGHQRRINGANSTSLAELNWVRAIPYATSGGDGLGNSNSNILANSGNASGMALFVGTNINEATVPIDLVMFGGSGTATIVDSVNNLGYRVANNDHYRPFHPETGQAQPFFSMGTNQYRIPHFLPADVGLFIQLGGVFNTTTRTWETARSYNAKQLTKQSPASDLEVGEFVTRQTE</sequence>
<gene>
    <name evidence="2" type="ORF">B0I21_104166</name>
</gene>
<feature type="domain" description="DUF5689" evidence="1">
    <location>
        <begin position="48"/>
        <end position="255"/>
    </location>
</feature>
<evidence type="ECO:0000259" key="1">
    <source>
        <dbReference type="Pfam" id="PF18942"/>
    </source>
</evidence>
<evidence type="ECO:0000313" key="2">
    <source>
        <dbReference type="EMBL" id="TDS13840.1"/>
    </source>
</evidence>
<accession>A0A4R7CZL9</accession>
<evidence type="ECO:0000313" key="3">
    <source>
        <dbReference type="Proteomes" id="UP000294752"/>
    </source>
</evidence>
<protein>
    <recommendedName>
        <fullName evidence="1">DUF5689 domain-containing protein</fullName>
    </recommendedName>
</protein>
<dbReference type="AlphaFoldDB" id="A0A4R7CZL9"/>
<dbReference type="InterPro" id="IPR043744">
    <property type="entry name" value="DUF5689"/>
</dbReference>